<protein>
    <submittedName>
        <fullName evidence="2">Uncharacterized protein</fullName>
    </submittedName>
</protein>
<feature type="region of interest" description="Disordered" evidence="1">
    <location>
        <begin position="111"/>
        <end position="172"/>
    </location>
</feature>
<dbReference type="Proteomes" id="UP001201980">
    <property type="component" value="Unassembled WGS sequence"/>
</dbReference>
<evidence type="ECO:0000313" key="2">
    <source>
        <dbReference type="EMBL" id="KAJ2898148.1"/>
    </source>
</evidence>
<proteinExistence type="predicted"/>
<gene>
    <name evidence="2" type="ORF">MKZ38_004148</name>
</gene>
<keyword evidence="3" id="KW-1185">Reference proteome</keyword>
<comment type="caution">
    <text evidence="2">The sequence shown here is derived from an EMBL/GenBank/DDBJ whole genome shotgun (WGS) entry which is preliminary data.</text>
</comment>
<evidence type="ECO:0000256" key="1">
    <source>
        <dbReference type="SAM" id="MobiDB-lite"/>
    </source>
</evidence>
<sequence length="462" mass="50642">MINGQLPDLQVASLSELQVQQTHQEFNIGKEQASNNVIKKQFSCRRLGLLRQRTEEETTTMPQDHSDTPMPRRFVVQKRQPGSTPLAQTATSRPGIAQFQATPRFGFVSSTPRPQGPVTTSAPLPSSAFPTTPAFPSHGNRPTQALDPIHDSFSPPAPLTSPARAGLSGTQDSIVGESPVLCSQVEVVTETPVEGERASKRRRLSISSQDSSIGLASPSADRQRPPNGIPRPALQDVDVPSLPSDSDEEYGRVLGTERREQDELEHSQRPRRVARMRARESGIRFRAELAPKSNTGATLFYAAPRFVQDEKAEYAQSEMDGHHEVFSPPRRGEKYVRGGLAAELGQWITNSLSNTGTNKTVQVSDSLAGGSMQLIRGHVAQRNISPAAGPETMDVDAQDEKDEKDRGTDIKIILAGDLTNETRPDHVPLGAGTRLTISPPVWDVDIEEDRWKVAYNWCLKSE</sequence>
<feature type="region of interest" description="Disordered" evidence="1">
    <location>
        <begin position="187"/>
        <end position="272"/>
    </location>
</feature>
<feature type="compositionally biased region" description="Polar residues" evidence="1">
    <location>
        <begin position="205"/>
        <end position="214"/>
    </location>
</feature>
<feature type="compositionally biased region" description="Polar residues" evidence="1">
    <location>
        <begin position="111"/>
        <end position="130"/>
    </location>
</feature>
<feature type="compositionally biased region" description="Basic and acidic residues" evidence="1">
    <location>
        <begin position="249"/>
        <end position="268"/>
    </location>
</feature>
<reference evidence="2" key="1">
    <citation type="submission" date="2022-07" db="EMBL/GenBank/DDBJ databases">
        <title>Draft genome sequence of Zalerion maritima ATCC 34329, a (micro)plastics degrading marine fungus.</title>
        <authorList>
            <person name="Paco A."/>
            <person name="Goncalves M.F.M."/>
            <person name="Rocha-Santos T.A.P."/>
            <person name="Alves A."/>
        </authorList>
    </citation>
    <scope>NUCLEOTIDE SEQUENCE</scope>
    <source>
        <strain evidence="2">ATCC 34329</strain>
    </source>
</reference>
<dbReference type="AlphaFoldDB" id="A0AAD5RLW2"/>
<name>A0AAD5RLW2_9PEZI</name>
<feature type="region of interest" description="Disordered" evidence="1">
    <location>
        <begin position="386"/>
        <end position="407"/>
    </location>
</feature>
<accession>A0AAD5RLW2</accession>
<organism evidence="2 3">
    <name type="scientific">Zalerion maritima</name>
    <dbReference type="NCBI Taxonomy" id="339359"/>
    <lineage>
        <taxon>Eukaryota</taxon>
        <taxon>Fungi</taxon>
        <taxon>Dikarya</taxon>
        <taxon>Ascomycota</taxon>
        <taxon>Pezizomycotina</taxon>
        <taxon>Sordariomycetes</taxon>
        <taxon>Lulworthiomycetidae</taxon>
        <taxon>Lulworthiales</taxon>
        <taxon>Lulworthiaceae</taxon>
        <taxon>Zalerion</taxon>
    </lineage>
</organism>
<dbReference type="EMBL" id="JAKWBI020000242">
    <property type="protein sequence ID" value="KAJ2898148.1"/>
    <property type="molecule type" value="Genomic_DNA"/>
</dbReference>
<evidence type="ECO:0000313" key="3">
    <source>
        <dbReference type="Proteomes" id="UP001201980"/>
    </source>
</evidence>